<dbReference type="InterPro" id="IPR003591">
    <property type="entry name" value="Leu-rich_rpt_typical-subtyp"/>
</dbReference>
<dbReference type="Proteomes" id="UP001165090">
    <property type="component" value="Unassembled WGS sequence"/>
</dbReference>
<keyword evidence="2" id="KW-0433">Leucine-rich repeat</keyword>
<dbReference type="SUPFAM" id="SSF52058">
    <property type="entry name" value="L domain-like"/>
    <property type="match status" value="1"/>
</dbReference>
<dbReference type="EMBL" id="BSDZ01000004">
    <property type="protein sequence ID" value="GLI60032.1"/>
    <property type="molecule type" value="Genomic_DNA"/>
</dbReference>
<evidence type="ECO:0000256" key="1">
    <source>
        <dbReference type="ARBA" id="ARBA00004430"/>
    </source>
</evidence>
<dbReference type="PANTHER" id="PTHR48051">
    <property type="match status" value="1"/>
</dbReference>
<dbReference type="InterPro" id="IPR032675">
    <property type="entry name" value="LRR_dom_sf"/>
</dbReference>
<dbReference type="PROSITE" id="PS51450">
    <property type="entry name" value="LRR"/>
    <property type="match status" value="1"/>
</dbReference>
<dbReference type="InterPro" id="IPR050216">
    <property type="entry name" value="LRR_domain-containing"/>
</dbReference>
<accession>A0ABQ5RR29</accession>
<dbReference type="PANTHER" id="PTHR48051:SF46">
    <property type="entry name" value="LEUCINE RICH REPEAT-CONTAINING DOMAIN PROTEIN"/>
    <property type="match status" value="1"/>
</dbReference>
<sequence>RPGDPRDGLPQVPRSPGDVGSQARAAHRLQTITRSNYSRTSWRTAILSEQEDSTNAEHISLQAQPTVQDSAGKSFAKEGGSGGAAQTDEVEVADNGTLTGAELRVKLALAASSGRLDLTDCRLEKLPTEVLQLTELEELQLSGNCLTDLPDEISRLTALRRLGLAGNLLTTLPPGIGALKGLEGLWLHGNLIASLPQQLSNLGALRALSLAGNCLEGVPSGSLAGLTSLTDLTLAGNRLEALPPGELAPLSRLRKLALNGNRLMSRSPGELGLGSNMTGLTELMMQGNRLECADPAIFECPALQELSLADNQLTGLPSSLAAATALSRLHLFGNCITSLTAAQLAGLPSLSSCWLEGNALRGEAVAALIAVAGSGAMPHLKALGLDQSQVEAAAAAATGQPGDGGAAIQLPSNVRVGCVLGSGPGYFKLQYGPQCPAGSSGSDRPGARRAGWSAERGGTGVGCGHDLLVVAFGSAPGTPNWGGLLSKVYTTAGESRYFDVLYVADPSRDWYGGGDDSVYAYYRDRLSAYTCNYARVLMLGDSMGATAALMFSDLATGALAFCPQVDLTAASIRPGRPGPWLSRLRQRLVAAVTASKGHLNVLVGTWQHDLGQANLLLARSASEPQTRRDSAGNGRNVEETIVNKNGPGARQGVSRGWREAGVATMNEGGVRVRMVGSDSGGAAPQRKPWAWERTVESTGMSIGVDAAGCGTCVQDGDLRSERHGSASYGDSGCGGVNIKVFSVDSHRLAAALDARGQLVPLVQDAVLHQLGLPLRNVRVSNLL</sequence>
<gene>
    <name evidence="6" type="ORF">VaNZ11_002097</name>
</gene>
<feature type="domain" description="Disease resistance R13L4/SHOC-2-like LRR" evidence="5">
    <location>
        <begin position="152"/>
        <end position="387"/>
    </location>
</feature>
<comment type="caution">
    <text evidence="6">The sequence shown here is derived from an EMBL/GenBank/DDBJ whole genome shotgun (WGS) entry which is preliminary data.</text>
</comment>
<name>A0ABQ5RR29_9CHLO</name>
<protein>
    <recommendedName>
        <fullName evidence="5">Disease resistance R13L4/SHOC-2-like LRR domain-containing protein</fullName>
    </recommendedName>
</protein>
<dbReference type="SMART" id="SM00369">
    <property type="entry name" value="LRR_TYP"/>
    <property type="match status" value="9"/>
</dbReference>
<dbReference type="Pfam" id="PF23598">
    <property type="entry name" value="LRR_14"/>
    <property type="match status" value="1"/>
</dbReference>
<evidence type="ECO:0000313" key="7">
    <source>
        <dbReference type="Proteomes" id="UP001165090"/>
    </source>
</evidence>
<evidence type="ECO:0000256" key="2">
    <source>
        <dbReference type="ARBA" id="ARBA00022614"/>
    </source>
</evidence>
<feature type="region of interest" description="Disordered" evidence="4">
    <location>
        <begin position="1"/>
        <end position="32"/>
    </location>
</feature>
<dbReference type="InterPro" id="IPR001611">
    <property type="entry name" value="Leu-rich_rpt"/>
</dbReference>
<organism evidence="6 7">
    <name type="scientific">Volvox africanus</name>
    <dbReference type="NCBI Taxonomy" id="51714"/>
    <lineage>
        <taxon>Eukaryota</taxon>
        <taxon>Viridiplantae</taxon>
        <taxon>Chlorophyta</taxon>
        <taxon>core chlorophytes</taxon>
        <taxon>Chlorophyceae</taxon>
        <taxon>CS clade</taxon>
        <taxon>Chlamydomonadales</taxon>
        <taxon>Volvocaceae</taxon>
        <taxon>Volvox</taxon>
    </lineage>
</organism>
<evidence type="ECO:0000256" key="3">
    <source>
        <dbReference type="ARBA" id="ARBA00022737"/>
    </source>
</evidence>
<evidence type="ECO:0000259" key="5">
    <source>
        <dbReference type="Pfam" id="PF23598"/>
    </source>
</evidence>
<dbReference type="InterPro" id="IPR055414">
    <property type="entry name" value="LRR_R13L4/SHOC2-like"/>
</dbReference>
<feature type="non-terminal residue" evidence="6">
    <location>
        <position position="1"/>
    </location>
</feature>
<keyword evidence="7" id="KW-1185">Reference proteome</keyword>
<reference evidence="6 7" key="1">
    <citation type="journal article" date="2023" name="IScience">
        <title>Expanded male sex-determining region conserved during the evolution of homothallism in the green alga Volvox.</title>
        <authorList>
            <person name="Yamamoto K."/>
            <person name="Matsuzaki R."/>
            <person name="Mahakham W."/>
            <person name="Heman W."/>
            <person name="Sekimoto H."/>
            <person name="Kawachi M."/>
            <person name="Minakuchi Y."/>
            <person name="Toyoda A."/>
            <person name="Nozaki H."/>
        </authorList>
    </citation>
    <scope>NUCLEOTIDE SEQUENCE [LARGE SCALE GENOMIC DNA]</scope>
    <source>
        <strain evidence="6 7">NIES-4468</strain>
    </source>
</reference>
<evidence type="ECO:0000256" key="4">
    <source>
        <dbReference type="SAM" id="MobiDB-lite"/>
    </source>
</evidence>
<keyword evidence="3" id="KW-0677">Repeat</keyword>
<comment type="subcellular location">
    <subcellularLocation>
        <location evidence="1">Cytoplasm</location>
        <location evidence="1">Cytoskeleton</location>
        <location evidence="1">Cilium axoneme</location>
    </subcellularLocation>
</comment>
<dbReference type="Gene3D" id="3.80.10.10">
    <property type="entry name" value="Ribonuclease Inhibitor"/>
    <property type="match status" value="2"/>
</dbReference>
<proteinExistence type="predicted"/>
<feature type="region of interest" description="Disordered" evidence="4">
    <location>
        <begin position="64"/>
        <end position="88"/>
    </location>
</feature>
<feature type="region of interest" description="Disordered" evidence="4">
    <location>
        <begin position="621"/>
        <end position="655"/>
    </location>
</feature>
<evidence type="ECO:0000313" key="6">
    <source>
        <dbReference type="EMBL" id="GLI60032.1"/>
    </source>
</evidence>